<sequence>MHMKGEEVECTNKDVYQNRVVRSQVNSTNAAGLRYSEEIDANCTFNKVNEQGDKILYDSKGEEFYDSDYEFHDEDDDLIYGKYGNVVDVDENGDIALNSEVGLEMNGMGNGSRQCHRRKVTFEKNQSRNLDDDDTDLHIYDGKNIAVVDESDSMISEELLSLSSSSD</sequence>
<dbReference type="EMBL" id="JBJUIK010000004">
    <property type="protein sequence ID" value="KAL3530516.1"/>
    <property type="molecule type" value="Genomic_DNA"/>
</dbReference>
<protein>
    <submittedName>
        <fullName evidence="1">Uncharacterized protein</fullName>
    </submittedName>
</protein>
<dbReference type="Proteomes" id="UP001630127">
    <property type="component" value="Unassembled WGS sequence"/>
</dbReference>
<evidence type="ECO:0000313" key="2">
    <source>
        <dbReference type="Proteomes" id="UP001630127"/>
    </source>
</evidence>
<proteinExistence type="predicted"/>
<name>A0ABD3AHC3_9GENT</name>
<keyword evidence="2" id="KW-1185">Reference proteome</keyword>
<evidence type="ECO:0000313" key="1">
    <source>
        <dbReference type="EMBL" id="KAL3530516.1"/>
    </source>
</evidence>
<organism evidence="1 2">
    <name type="scientific">Cinchona calisaya</name>
    <dbReference type="NCBI Taxonomy" id="153742"/>
    <lineage>
        <taxon>Eukaryota</taxon>
        <taxon>Viridiplantae</taxon>
        <taxon>Streptophyta</taxon>
        <taxon>Embryophyta</taxon>
        <taxon>Tracheophyta</taxon>
        <taxon>Spermatophyta</taxon>
        <taxon>Magnoliopsida</taxon>
        <taxon>eudicotyledons</taxon>
        <taxon>Gunneridae</taxon>
        <taxon>Pentapetalae</taxon>
        <taxon>asterids</taxon>
        <taxon>lamiids</taxon>
        <taxon>Gentianales</taxon>
        <taxon>Rubiaceae</taxon>
        <taxon>Cinchonoideae</taxon>
        <taxon>Cinchoneae</taxon>
        <taxon>Cinchona</taxon>
    </lineage>
</organism>
<gene>
    <name evidence="1" type="ORF">ACH5RR_009838</name>
</gene>
<accession>A0ABD3AHC3</accession>
<comment type="caution">
    <text evidence="1">The sequence shown here is derived from an EMBL/GenBank/DDBJ whole genome shotgun (WGS) entry which is preliminary data.</text>
</comment>
<dbReference type="AlphaFoldDB" id="A0ABD3AHC3"/>
<reference evidence="1 2" key="1">
    <citation type="submission" date="2024-11" db="EMBL/GenBank/DDBJ databases">
        <title>A near-complete genome assembly of Cinchona calisaya.</title>
        <authorList>
            <person name="Lian D.C."/>
            <person name="Zhao X.W."/>
            <person name="Wei L."/>
        </authorList>
    </citation>
    <scope>NUCLEOTIDE SEQUENCE [LARGE SCALE GENOMIC DNA]</scope>
    <source>
        <tissue evidence="1">Nenye</tissue>
    </source>
</reference>